<dbReference type="GO" id="GO:0007062">
    <property type="term" value="P:sister chromatid cohesion"/>
    <property type="evidence" value="ECO:0007669"/>
    <property type="project" value="UniProtKB-ARBA"/>
</dbReference>
<keyword evidence="2" id="KW-0175">Coiled coil</keyword>
<evidence type="ECO:0000256" key="3">
    <source>
        <dbReference type="SAM" id="MobiDB-lite"/>
    </source>
</evidence>
<reference evidence="5" key="2">
    <citation type="submission" date="2018-07" db="EMBL/GenBank/DDBJ databases">
        <authorList>
            <person name="Mckenzie S.K."/>
            <person name="Kronauer D.J.C."/>
        </authorList>
    </citation>
    <scope>NUCLEOTIDE SEQUENCE</scope>
    <source>
        <strain evidence="5">Clonal line C1</strain>
    </source>
</reference>
<feature type="region of interest" description="Disordered" evidence="3">
    <location>
        <begin position="436"/>
        <end position="455"/>
    </location>
</feature>
<feature type="domain" description="SCD" evidence="4">
    <location>
        <begin position="1458"/>
        <end position="1543"/>
    </location>
</feature>
<dbReference type="Pfam" id="PF08514">
    <property type="entry name" value="STAG"/>
    <property type="match status" value="1"/>
</dbReference>
<dbReference type="Pfam" id="PF10264">
    <property type="entry name" value="WHD_Storkhead"/>
    <property type="match status" value="1"/>
</dbReference>
<dbReference type="InterPro" id="IPR013721">
    <property type="entry name" value="STAG"/>
</dbReference>
<feature type="region of interest" description="Disordered" evidence="3">
    <location>
        <begin position="2280"/>
        <end position="2355"/>
    </location>
</feature>
<dbReference type="PANTHER" id="PTHR11199">
    <property type="entry name" value="STROMAL ANTIGEN"/>
    <property type="match status" value="1"/>
</dbReference>
<feature type="compositionally biased region" description="Polar residues" evidence="3">
    <location>
        <begin position="2280"/>
        <end position="2318"/>
    </location>
</feature>
<feature type="compositionally biased region" description="Polar residues" evidence="3">
    <location>
        <begin position="672"/>
        <end position="712"/>
    </location>
</feature>
<feature type="region of interest" description="Disordered" evidence="3">
    <location>
        <begin position="1137"/>
        <end position="1241"/>
    </location>
</feature>
<feature type="compositionally biased region" description="Polar residues" evidence="3">
    <location>
        <begin position="1079"/>
        <end position="1089"/>
    </location>
</feature>
<feature type="region of interest" description="Disordered" evidence="3">
    <location>
        <begin position="627"/>
        <end position="794"/>
    </location>
</feature>
<feature type="compositionally biased region" description="Basic and acidic residues" evidence="3">
    <location>
        <begin position="2324"/>
        <end position="2336"/>
    </location>
</feature>
<feature type="compositionally biased region" description="Gly residues" evidence="3">
    <location>
        <begin position="1222"/>
        <end position="1231"/>
    </location>
</feature>
<comment type="similarity">
    <text evidence="1">Belongs to the SCC3 family.</text>
</comment>
<dbReference type="GO" id="GO:0003682">
    <property type="term" value="F:chromatin binding"/>
    <property type="evidence" value="ECO:0007669"/>
    <property type="project" value="TreeGrafter"/>
</dbReference>
<feature type="region of interest" description="Disordered" evidence="3">
    <location>
        <begin position="1079"/>
        <end position="1105"/>
    </location>
</feature>
<evidence type="ECO:0000256" key="1">
    <source>
        <dbReference type="ARBA" id="ARBA00005486"/>
    </source>
</evidence>
<feature type="compositionally biased region" description="Low complexity" evidence="3">
    <location>
        <begin position="713"/>
        <end position="722"/>
    </location>
</feature>
<feature type="compositionally biased region" description="Basic and acidic residues" evidence="3">
    <location>
        <begin position="436"/>
        <end position="445"/>
    </location>
</feature>
<dbReference type="InterPro" id="IPR016024">
    <property type="entry name" value="ARM-type_fold"/>
</dbReference>
<feature type="region of interest" description="Disordered" evidence="3">
    <location>
        <begin position="524"/>
        <end position="561"/>
    </location>
</feature>
<feature type="compositionally biased region" description="Basic and acidic residues" evidence="3">
    <location>
        <begin position="931"/>
        <end position="942"/>
    </location>
</feature>
<dbReference type="GO" id="GO:0000785">
    <property type="term" value="C:chromatin"/>
    <property type="evidence" value="ECO:0007669"/>
    <property type="project" value="TreeGrafter"/>
</dbReference>
<dbReference type="InterPro" id="IPR056396">
    <property type="entry name" value="HEAT_SCC3-SA"/>
</dbReference>
<dbReference type="GO" id="GO:0005634">
    <property type="term" value="C:nucleus"/>
    <property type="evidence" value="ECO:0007669"/>
    <property type="project" value="TreeGrafter"/>
</dbReference>
<feature type="region of interest" description="Disordered" evidence="3">
    <location>
        <begin position="931"/>
        <end position="972"/>
    </location>
</feature>
<dbReference type="Pfam" id="PF24571">
    <property type="entry name" value="HEAT_SCC3-SA"/>
    <property type="match status" value="1"/>
</dbReference>
<dbReference type="EMBL" id="QOIP01000005">
    <property type="protein sequence ID" value="RLU22511.1"/>
    <property type="molecule type" value="Genomic_DNA"/>
</dbReference>
<dbReference type="PROSITE" id="PS51425">
    <property type="entry name" value="SCD"/>
    <property type="match status" value="1"/>
</dbReference>
<name>A0A3L8DQ63_OOCBI</name>
<dbReference type="SUPFAM" id="SSF48371">
    <property type="entry name" value="ARM repeat"/>
    <property type="match status" value="1"/>
</dbReference>
<evidence type="ECO:0000256" key="2">
    <source>
        <dbReference type="SAM" id="Coils"/>
    </source>
</evidence>
<dbReference type="Pfam" id="PF21581">
    <property type="entry name" value="SCD"/>
    <property type="match status" value="1"/>
</dbReference>
<evidence type="ECO:0000313" key="5">
    <source>
        <dbReference type="EMBL" id="RLU22511.1"/>
    </source>
</evidence>
<comment type="caution">
    <text evidence="5">The sequence shown here is derived from an EMBL/GenBank/DDBJ whole genome shotgun (WGS) entry which is preliminary data.</text>
</comment>
<feature type="compositionally biased region" description="Low complexity" evidence="3">
    <location>
        <begin position="777"/>
        <end position="794"/>
    </location>
</feature>
<reference evidence="5" key="1">
    <citation type="journal article" date="2018" name="Genome Res.">
        <title>The genomic architecture and molecular evolution of ant odorant receptors.</title>
        <authorList>
            <person name="McKenzie S.K."/>
            <person name="Kronauer D.J.C."/>
        </authorList>
    </citation>
    <scope>NUCLEOTIDE SEQUENCE [LARGE SCALE GENOMIC DNA]</scope>
    <source>
        <strain evidence="5">Clonal line C1</strain>
    </source>
</reference>
<dbReference type="GO" id="GO:0008278">
    <property type="term" value="C:cohesin complex"/>
    <property type="evidence" value="ECO:0007669"/>
    <property type="project" value="TreeGrafter"/>
</dbReference>
<dbReference type="InterPro" id="IPR039662">
    <property type="entry name" value="Cohesin_Scc3/SA"/>
</dbReference>
<feature type="coiled-coil region" evidence="2">
    <location>
        <begin position="1403"/>
        <end position="1449"/>
    </location>
</feature>
<proteinExistence type="inferred from homology"/>
<feature type="compositionally biased region" description="Basic and acidic residues" evidence="3">
    <location>
        <begin position="950"/>
        <end position="972"/>
    </location>
</feature>
<feature type="compositionally biased region" description="Polar residues" evidence="3">
    <location>
        <begin position="540"/>
        <end position="555"/>
    </location>
</feature>
<organism evidence="5">
    <name type="scientific">Ooceraea biroi</name>
    <name type="common">Clonal raider ant</name>
    <name type="synonym">Cerapachys biroi</name>
    <dbReference type="NCBI Taxonomy" id="2015173"/>
    <lineage>
        <taxon>Eukaryota</taxon>
        <taxon>Metazoa</taxon>
        <taxon>Ecdysozoa</taxon>
        <taxon>Arthropoda</taxon>
        <taxon>Hexapoda</taxon>
        <taxon>Insecta</taxon>
        <taxon>Pterygota</taxon>
        <taxon>Neoptera</taxon>
        <taxon>Endopterygota</taxon>
        <taxon>Hymenoptera</taxon>
        <taxon>Apocrita</taxon>
        <taxon>Aculeata</taxon>
        <taxon>Formicoidea</taxon>
        <taxon>Formicidae</taxon>
        <taxon>Dorylinae</taxon>
        <taxon>Ooceraea</taxon>
    </lineage>
</organism>
<gene>
    <name evidence="5" type="ORF">DMN91_004789</name>
</gene>
<feature type="compositionally biased region" description="Acidic residues" evidence="3">
    <location>
        <begin position="2246"/>
        <end position="2256"/>
    </location>
</feature>
<protein>
    <recommendedName>
        <fullName evidence="4">SCD domain-containing protein</fullName>
    </recommendedName>
</protein>
<feature type="compositionally biased region" description="Low complexity" evidence="3">
    <location>
        <begin position="1144"/>
        <end position="1169"/>
    </location>
</feature>
<sequence length="2355" mass="264769">MASILGDGTGPGNAGPSRCLLLLQRSLAIQLTRGPPSHVSNANQRESPKEHPADEMWMYDKGYNLFQSFLEANSKCWWNAALVDATRQLRYKGHVSPGVLMVGGPPCALEVLRAAWARNVLRPPADHSITCLVNASATSLRNRTVTDLNQVIPALQFACAKSGVKLAREWIDVASDKIERFIFTPAILVNGHHENASATQYGVPEKFPRAIDKIPRHPPCTVPHTGSDPTMRFEERSYEKYQPSLASIEAAASIPVVFPPARALLFASLLPAAAMLIFVDIFAWAGSSRPECQLNVYLLLRTSGCVGSSSSAKWYYNKIPWNDRKVQAAANNSLLQGRRRSAGDIEDCLVAPVSQGQFTPLPEALCWAILELTSQRQAATLDTLRSALRNAFPAMQRPSRELVYDALAKLMQERKIYHTSQGYFVVTPETKRLRRDSGSSRRCSRDVNGSRGQGSMLMSNDEAVALVHGEMLTLRDGDVTHQAVQTNLADVICGVLFARCRSMPGRLERRHSLRLWGSARRLHRSGSSRSLPRRPERSDTSSSAEYASTDSTPHSPTKKIGLLSRLFRRSTHRKGAPLMGTFSAQYPPTEWFNPRVVHLHSVATQTRAASPSMIEGLNQSQTSFQVWDDSSSVRSATLPRRHRRQASGDSSSLLANSTPRSSRRHRSPCSTLPRSKCSSLSRCTSRASVLPSNTTTNQDTYQTRSQAQTDKNSSNSSPSRSGGSSGSVRTMNASPAKTITLGRTNARQSNSRRPSHDFSNSGTKSANSSPQHKVLQKTSSGHSSGKSVSSTKLSCSPLKTATLSAKSSPLKVVQQGSLTPLQEAQNSITLQVSTNLSPASQEQRTIQNSVTLASNTTSTTTISGSAGTKIYVQQNNSPMRSVITFENGMVKTKIAEKEMIDCKEKQERELVTEKAYKTRMDDEKLFKSKLDEKLNKPVKPERPSSLYAPKEPKASHILSESDKENKPKVEEEVSNKLKLTNRLNNSQAHLIDGSTNNVDKNALVHEAATSLSITKNTNDAMNNSRKLSLSLSKDALSYRNLLHPDSKNNIASNPPSPTKSYDGFGGSFNDVYIENLETTKQQRAPQGSEPNLDKTVSRGSDLHSYPSLSDMQVQFTSLAAQKILKGCPINSVDTLVETPLQNPTPEHYSSESYSSPGTSQQQQYQEQSGNFDNPAQFEAPMTPATPNMRITRNTRARMRGGVVQQPKYKEVDTDYAPSSSGSGRGRGSGGRGRGKRTHHSHSLEDEASLYYVIRNNRSSLTTIVDDWIEKYKSNRDNALLMLMQFFINASGCKGRITPEMQQTMEHVAIIRKMTEEFDEESGEYPLIMTGQQWKKFRANFCEFVQILVRQCQYSIIYDQFLMDNVISLLTGLSDSQVRAFRHTATLAAMKLMTALVDVALTVSINLDNTQRQYEAERQKAREKRAADRLESLMAKRKELEENMDEIKNMLTYMFKSVFVHRYRDTLPEIRAICMAEIGVWMKKFHQNFLDDSYLKYIGWTLHDKVGEVRLKCLQALQPLYASEELKTKLELFTSKFKDRIVAMTLDKEYDVAVQAVKLVISILKHHREILTDKDCEHVYELVYSSHRAVAQAAGEFLNERLFRPDDEAVAGIKTRRGKKRLPNTPLIRDLVLFFIESELHEHGAYLVDSLIETNQMMKDWECMTDLLLEEAGPDEEALDNQKETSLIELMVCCIKQAATGEAPVGRGPTRKILSVKELKQVHDDKQRLTEHFIQALPLLLDKYRADPEKLANLLAIPQYFDLDIYTKSRQEINLDSLLSKLHGIVEKMHDTEVLDTAAKTLEHMCVEGHAIFTRCDVARSTLIDSIVNKYKEAIDEYRNLIEGDEEPDEDEIFNVVQSLKKVAIFYSCHNMNPWGIWDSLYKDIEDAKDPSKCLPYEAVKYCISACFFAILWGQNHLMEAVDFGTRGEEECRQLKERLHSFMGSMRHFVSSDSSGAPSPPILREEAYNTICDLLVVFCSQLSTHANPLMHQLVYEPDQAMQNMLNRFIQEYVFFEEEDDEHDEHSKIEELHKRRNFLAGYCKLIVYNMIPTKAAADVFKHYVKYYNDYGDIIKTTLGKARDINKTNCALTMQQSLNILYNEIVAEKGKVNRNSEEFTAIKELAKRFALSFGLDAVKNREAITALHRAGVLFAITPPDGIEQDPTGPPPNLPFLEILLEFTNKLLKQDKRVVLNFLDRRLQAGMPSSRGEDWQPLLLYRNSLLHGETDQVPVTSKRAYTRRKKDHLAEEEEADEPDEGSDHEFAGLPVNKVVITRTPRTNVFYENNDTGPMQTSPTAIIEDTSTSPSQDIDNRLKTLQIQPRPRRNQEHVEHRELRRTSRNSGRYVEGQYMESDSE</sequence>
<dbReference type="PANTHER" id="PTHR11199:SF0">
    <property type="entry name" value="LD34181P-RELATED"/>
    <property type="match status" value="1"/>
</dbReference>
<dbReference type="InterPro" id="IPR020839">
    <property type="entry name" value="SCD"/>
</dbReference>
<feature type="region of interest" description="Disordered" evidence="3">
    <location>
        <begin position="1045"/>
        <end position="1064"/>
    </location>
</feature>
<dbReference type="OrthoDB" id="10020110at2759"/>
<feature type="compositionally biased region" description="Polar residues" evidence="3">
    <location>
        <begin position="647"/>
        <end position="656"/>
    </location>
</feature>
<accession>A0A3L8DQ63</accession>
<feature type="region of interest" description="Disordered" evidence="3">
    <location>
        <begin position="2228"/>
        <end position="2268"/>
    </location>
</feature>
<dbReference type="Proteomes" id="UP000279307">
    <property type="component" value="Chromosome 5"/>
</dbReference>
<feature type="compositionally biased region" description="Polar residues" evidence="3">
    <location>
        <begin position="728"/>
        <end position="771"/>
    </location>
</feature>
<dbReference type="InterPro" id="IPR019391">
    <property type="entry name" value="Storkhead-box_WHD"/>
</dbReference>
<evidence type="ECO:0000259" key="4">
    <source>
        <dbReference type="PROSITE" id="PS51425"/>
    </source>
</evidence>